<dbReference type="PANTHER" id="PTHR43179:SF7">
    <property type="entry name" value="RHAMNOSYLTRANSFERASE WBBL"/>
    <property type="match status" value="1"/>
</dbReference>
<organism evidence="2 3">
    <name type="scientific">Candidatus Lambdaproteobacteria bacterium RIFOXYD2_FULL_50_16</name>
    <dbReference type="NCBI Taxonomy" id="1817772"/>
    <lineage>
        <taxon>Bacteria</taxon>
        <taxon>Pseudomonadati</taxon>
        <taxon>Pseudomonadota</taxon>
        <taxon>Candidatus Lambdaproteobacteria</taxon>
    </lineage>
</organism>
<dbReference type="InterPro" id="IPR029044">
    <property type="entry name" value="Nucleotide-diphossugar_trans"/>
</dbReference>
<dbReference type="EMBL" id="MFNE01000043">
    <property type="protein sequence ID" value="OGG94033.1"/>
    <property type="molecule type" value="Genomic_DNA"/>
</dbReference>
<accession>A0A1F6G7E1</accession>
<sequence length="258" mass="29050">MASYKPGLVSIIIPTIPRKKLESLKTLVKKRFLLEDCLRELKKNVTLEHEIILLVNGEEDPKFVGHCRALGADKSIVTSTNCGVPRAWNMGAQMAEGEYLCWVNDDVEVGPGGLEGLLEVLKDPSVGEVGPSGNDWYRKKPGVSRGLTQIEEAEVISGFLFMTKRTVFDQVGGFDPWYTPAFMEEIDYSFAVRGAGHRCLVVPGLDIQHHHISGASSTNRPIRCLGQDYDRWEITFRNQAHFEEKWAHLWNDPQRETP</sequence>
<name>A0A1F6G7E1_9PROT</name>
<evidence type="ECO:0000313" key="2">
    <source>
        <dbReference type="EMBL" id="OGG94033.1"/>
    </source>
</evidence>
<dbReference type="PANTHER" id="PTHR43179">
    <property type="entry name" value="RHAMNOSYLTRANSFERASE WBBL"/>
    <property type="match status" value="1"/>
</dbReference>
<comment type="caution">
    <text evidence="2">The sequence shown here is derived from an EMBL/GenBank/DDBJ whole genome shotgun (WGS) entry which is preliminary data.</text>
</comment>
<proteinExistence type="predicted"/>
<reference evidence="2 3" key="1">
    <citation type="journal article" date="2016" name="Nat. Commun.">
        <title>Thousands of microbial genomes shed light on interconnected biogeochemical processes in an aquifer system.</title>
        <authorList>
            <person name="Anantharaman K."/>
            <person name="Brown C.T."/>
            <person name="Hug L.A."/>
            <person name="Sharon I."/>
            <person name="Castelle C.J."/>
            <person name="Probst A.J."/>
            <person name="Thomas B.C."/>
            <person name="Singh A."/>
            <person name="Wilkins M.J."/>
            <person name="Karaoz U."/>
            <person name="Brodie E.L."/>
            <person name="Williams K.H."/>
            <person name="Hubbard S.S."/>
            <person name="Banfield J.F."/>
        </authorList>
    </citation>
    <scope>NUCLEOTIDE SEQUENCE [LARGE SCALE GENOMIC DNA]</scope>
</reference>
<gene>
    <name evidence="2" type="ORF">A2527_09265</name>
</gene>
<dbReference type="InterPro" id="IPR001173">
    <property type="entry name" value="Glyco_trans_2-like"/>
</dbReference>
<dbReference type="STRING" id="1817772.A2527_09265"/>
<dbReference type="Gene3D" id="3.90.550.10">
    <property type="entry name" value="Spore Coat Polysaccharide Biosynthesis Protein SpsA, Chain A"/>
    <property type="match status" value="1"/>
</dbReference>
<dbReference type="Proteomes" id="UP000178449">
    <property type="component" value="Unassembled WGS sequence"/>
</dbReference>
<dbReference type="AlphaFoldDB" id="A0A1F6G7E1"/>
<evidence type="ECO:0000259" key="1">
    <source>
        <dbReference type="Pfam" id="PF00535"/>
    </source>
</evidence>
<feature type="domain" description="Glycosyltransferase 2-like" evidence="1">
    <location>
        <begin position="34"/>
        <end position="127"/>
    </location>
</feature>
<dbReference type="SUPFAM" id="SSF53448">
    <property type="entry name" value="Nucleotide-diphospho-sugar transferases"/>
    <property type="match status" value="1"/>
</dbReference>
<evidence type="ECO:0000313" key="3">
    <source>
        <dbReference type="Proteomes" id="UP000178449"/>
    </source>
</evidence>
<dbReference type="Pfam" id="PF00535">
    <property type="entry name" value="Glycos_transf_2"/>
    <property type="match status" value="1"/>
</dbReference>
<protein>
    <recommendedName>
        <fullName evidence="1">Glycosyltransferase 2-like domain-containing protein</fullName>
    </recommendedName>
</protein>